<comment type="caution">
    <text evidence="1">The sequence shown here is derived from an EMBL/GenBank/DDBJ whole genome shotgun (WGS) entry which is preliminary data.</text>
</comment>
<evidence type="ECO:0000313" key="2">
    <source>
        <dbReference type="Proteomes" id="UP000004478"/>
    </source>
</evidence>
<dbReference type="EMBL" id="AMGM01000003">
    <property type="protein sequence ID" value="EKB50972.1"/>
    <property type="molecule type" value="Genomic_DNA"/>
</dbReference>
<dbReference type="AlphaFoldDB" id="K1LFI8"/>
<proteinExistence type="predicted"/>
<dbReference type="Proteomes" id="UP000004478">
    <property type="component" value="Unassembled WGS sequence"/>
</dbReference>
<name>K1LFI8_CECL9</name>
<reference evidence="1 2" key="1">
    <citation type="journal article" date="2012" name="J. Bacteriol.">
        <title>Draft Genome Sequence of Cecembia lonarensis Strain LW9T, Isolated from Lonar Lake, a Haloalkaline Lake in India.</title>
        <authorList>
            <person name="Shivaji S."/>
            <person name="Ara S."/>
            <person name="Singh A."/>
            <person name="Pinnaka A.K."/>
        </authorList>
    </citation>
    <scope>NUCLEOTIDE SEQUENCE [LARGE SCALE GENOMIC DNA]</scope>
    <source>
        <strain evidence="1 2">LW9</strain>
    </source>
</reference>
<evidence type="ECO:0000313" key="1">
    <source>
        <dbReference type="EMBL" id="EKB50972.1"/>
    </source>
</evidence>
<accession>K1LFI8</accession>
<protein>
    <submittedName>
        <fullName evidence="1">Uncharacterized protein</fullName>
    </submittedName>
</protein>
<organism evidence="1 2">
    <name type="scientific">Cecembia lonarensis (strain CCUG 58316 / KCTC 22772 / LW9)</name>
    <dbReference type="NCBI Taxonomy" id="1225176"/>
    <lineage>
        <taxon>Bacteria</taxon>
        <taxon>Pseudomonadati</taxon>
        <taxon>Bacteroidota</taxon>
        <taxon>Cytophagia</taxon>
        <taxon>Cytophagales</taxon>
        <taxon>Cyclobacteriaceae</taxon>
        <taxon>Cecembia</taxon>
    </lineage>
</organism>
<keyword evidence="2" id="KW-1185">Reference proteome</keyword>
<gene>
    <name evidence="1" type="ORF">B879_00259</name>
</gene>
<sequence>MIGCLGNFSFYGEFLFDFEENAVATGYSFFKGLPERKSSIPSRVGILAFHFG</sequence>